<reference evidence="2" key="1">
    <citation type="submission" date="2019-12" db="UniProtKB">
        <authorList>
            <consortium name="WormBaseParasite"/>
        </authorList>
    </citation>
    <scope>IDENTIFICATION</scope>
</reference>
<protein>
    <submittedName>
        <fullName evidence="2">Uncharacterized protein</fullName>
    </submittedName>
</protein>
<dbReference type="WBParaSite" id="TMUE_2000006427.1">
    <property type="protein sequence ID" value="TMUE_2000006427.1"/>
    <property type="gene ID" value="WBGene00299598"/>
</dbReference>
<keyword evidence="1" id="KW-1185">Reference proteome</keyword>
<sequence length="110" mass="12400">MCINVGFGTKGVTKVRALSDLPHECWLGFLAFSTRDGHWLGQRDKLVRPPGIPLTVNNTDSHCSSSMAILRMADSVSYLLSSSERTMLFARCRTLFPQFSDIENNWHLLQ</sequence>
<evidence type="ECO:0000313" key="1">
    <source>
        <dbReference type="Proteomes" id="UP000046395"/>
    </source>
</evidence>
<proteinExistence type="predicted"/>
<dbReference type="AlphaFoldDB" id="A0A5S6QHU4"/>
<dbReference type="Proteomes" id="UP000046395">
    <property type="component" value="Unassembled WGS sequence"/>
</dbReference>
<organism evidence="1 2">
    <name type="scientific">Trichuris muris</name>
    <name type="common">Mouse whipworm</name>
    <dbReference type="NCBI Taxonomy" id="70415"/>
    <lineage>
        <taxon>Eukaryota</taxon>
        <taxon>Metazoa</taxon>
        <taxon>Ecdysozoa</taxon>
        <taxon>Nematoda</taxon>
        <taxon>Enoplea</taxon>
        <taxon>Dorylaimia</taxon>
        <taxon>Trichinellida</taxon>
        <taxon>Trichuridae</taxon>
        <taxon>Trichuris</taxon>
    </lineage>
</organism>
<evidence type="ECO:0000313" key="2">
    <source>
        <dbReference type="WBParaSite" id="TMUE_2000006427.1"/>
    </source>
</evidence>
<name>A0A5S6QHU4_TRIMR</name>
<accession>A0A5S6QHU4</accession>